<keyword evidence="4" id="KW-0521">NADP</keyword>
<keyword evidence="5" id="KW-0560">Oxidoreductase</keyword>
<evidence type="ECO:0000313" key="7">
    <source>
        <dbReference type="EMBL" id="KAF2790247.1"/>
    </source>
</evidence>
<keyword evidence="3" id="KW-0274">FAD</keyword>
<sequence length="495" mass="55275">MNGHANGAATHDYDVVIVGAGISGVNAGYRVQSNLPGSTYTILEARSDLGGTWSLFKYPGVRSDSDLHTFGFPFNPWTKPNSIATGESIIEYMEDTARKFGIDKHIQFRHKVASANWSSDEQRWRLEVDGDGRRKVVYAKFIIMGTGYFDHDKPLQTVIPGLEDFKGTRVHPQFWPKELDYKGKKMVVIGSGATTITILPAVVDGGVGSVTMLQRSPSYIMSTPQHKEGDPVPLYERVLPTWFSLRLKRLQFILLGWGMFLYCRTFPNHARNFITAAAKSLLPPDFPMEPHFKPAYNPWEQRLCFCPDADFFKCFASGRAHVVTDTIKRVTATGIELNSGEKLDADIIVTATGLALQFCGNIALTVDKKPVSIPDSYMWRASMLTDVPNLGLSIGYVNASWTLGSDTAARLLTRLIKFMRDNGYTSATPSISDDERRNPRSPLDLKSTYIKEGQNLLPHAGSTGPWLPRNTYFQDNWNASRADLRKGLRFEKVST</sequence>
<evidence type="ECO:0000256" key="6">
    <source>
        <dbReference type="ARBA" id="ARBA00023033"/>
    </source>
</evidence>
<protein>
    <submittedName>
        <fullName evidence="7">FAD dependent oxidoreductase</fullName>
    </submittedName>
</protein>
<evidence type="ECO:0000256" key="2">
    <source>
        <dbReference type="ARBA" id="ARBA00022630"/>
    </source>
</evidence>
<reference evidence="7" key="1">
    <citation type="journal article" date="2020" name="Stud. Mycol.">
        <title>101 Dothideomycetes genomes: a test case for predicting lifestyles and emergence of pathogens.</title>
        <authorList>
            <person name="Haridas S."/>
            <person name="Albert R."/>
            <person name="Binder M."/>
            <person name="Bloem J."/>
            <person name="Labutti K."/>
            <person name="Salamov A."/>
            <person name="Andreopoulos B."/>
            <person name="Baker S."/>
            <person name="Barry K."/>
            <person name="Bills G."/>
            <person name="Bluhm B."/>
            <person name="Cannon C."/>
            <person name="Castanera R."/>
            <person name="Culley D."/>
            <person name="Daum C."/>
            <person name="Ezra D."/>
            <person name="Gonzalez J."/>
            <person name="Henrissat B."/>
            <person name="Kuo A."/>
            <person name="Liang C."/>
            <person name="Lipzen A."/>
            <person name="Lutzoni F."/>
            <person name="Magnuson J."/>
            <person name="Mondo S."/>
            <person name="Nolan M."/>
            <person name="Ohm R."/>
            <person name="Pangilinan J."/>
            <person name="Park H.-J."/>
            <person name="Ramirez L."/>
            <person name="Alfaro M."/>
            <person name="Sun H."/>
            <person name="Tritt A."/>
            <person name="Yoshinaga Y."/>
            <person name="Zwiers L.-H."/>
            <person name="Turgeon B."/>
            <person name="Goodwin S."/>
            <person name="Spatafora J."/>
            <person name="Crous P."/>
            <person name="Grigoriev I."/>
        </authorList>
    </citation>
    <scope>NUCLEOTIDE SEQUENCE</scope>
    <source>
        <strain evidence="7">CBS 109.77</strain>
    </source>
</reference>
<dbReference type="InterPro" id="IPR051820">
    <property type="entry name" value="FAD-binding_MO"/>
</dbReference>
<dbReference type="Proteomes" id="UP000799757">
    <property type="component" value="Unassembled WGS sequence"/>
</dbReference>
<dbReference type="Pfam" id="PF00743">
    <property type="entry name" value="FMO-like"/>
    <property type="match status" value="1"/>
</dbReference>
<proteinExistence type="predicted"/>
<dbReference type="EMBL" id="MU002084">
    <property type="protein sequence ID" value="KAF2790247.1"/>
    <property type="molecule type" value="Genomic_DNA"/>
</dbReference>
<dbReference type="AlphaFoldDB" id="A0A6A6X2U6"/>
<evidence type="ECO:0000256" key="5">
    <source>
        <dbReference type="ARBA" id="ARBA00023002"/>
    </source>
</evidence>
<gene>
    <name evidence="7" type="ORF">K505DRAFT_327694</name>
</gene>
<dbReference type="GO" id="GO:0050660">
    <property type="term" value="F:flavin adenine dinucleotide binding"/>
    <property type="evidence" value="ECO:0007669"/>
    <property type="project" value="InterPro"/>
</dbReference>
<accession>A0A6A6X2U6</accession>
<evidence type="ECO:0000256" key="3">
    <source>
        <dbReference type="ARBA" id="ARBA00022827"/>
    </source>
</evidence>
<dbReference type="PANTHER" id="PTHR43872">
    <property type="entry name" value="MONOOXYGENASE, PUTATIVE (AFU_ORTHOLOGUE AFUA_8G02570)-RELATED"/>
    <property type="match status" value="1"/>
</dbReference>
<dbReference type="FunFam" id="3.50.50.60:FF:000228">
    <property type="entry name" value="FAD-containing monooxygenase EthA"/>
    <property type="match status" value="1"/>
</dbReference>
<comment type="cofactor">
    <cofactor evidence="1">
        <name>FAD</name>
        <dbReference type="ChEBI" id="CHEBI:57692"/>
    </cofactor>
</comment>
<keyword evidence="6" id="KW-0503">Monooxygenase</keyword>
<dbReference type="OrthoDB" id="66881at2759"/>
<dbReference type="PANTHER" id="PTHR43872:SF1">
    <property type="entry name" value="MONOOXYGENASE, PUTATIVE (AFU_ORTHOLOGUE AFUA_8G02570)-RELATED"/>
    <property type="match status" value="1"/>
</dbReference>
<dbReference type="InterPro" id="IPR036188">
    <property type="entry name" value="FAD/NAD-bd_sf"/>
</dbReference>
<dbReference type="InterPro" id="IPR020946">
    <property type="entry name" value="Flavin_mOase-like"/>
</dbReference>
<keyword evidence="2" id="KW-0285">Flavoprotein</keyword>
<name>A0A6A6X2U6_9PLEO</name>
<evidence type="ECO:0000256" key="1">
    <source>
        <dbReference type="ARBA" id="ARBA00001974"/>
    </source>
</evidence>
<organism evidence="7 8">
    <name type="scientific">Melanomma pulvis-pyrius CBS 109.77</name>
    <dbReference type="NCBI Taxonomy" id="1314802"/>
    <lineage>
        <taxon>Eukaryota</taxon>
        <taxon>Fungi</taxon>
        <taxon>Dikarya</taxon>
        <taxon>Ascomycota</taxon>
        <taxon>Pezizomycotina</taxon>
        <taxon>Dothideomycetes</taxon>
        <taxon>Pleosporomycetidae</taxon>
        <taxon>Pleosporales</taxon>
        <taxon>Melanommataceae</taxon>
        <taxon>Melanomma</taxon>
    </lineage>
</organism>
<evidence type="ECO:0000256" key="4">
    <source>
        <dbReference type="ARBA" id="ARBA00022857"/>
    </source>
</evidence>
<evidence type="ECO:0000313" key="8">
    <source>
        <dbReference type="Proteomes" id="UP000799757"/>
    </source>
</evidence>
<keyword evidence="8" id="KW-1185">Reference proteome</keyword>
<dbReference type="SUPFAM" id="SSF51905">
    <property type="entry name" value="FAD/NAD(P)-binding domain"/>
    <property type="match status" value="1"/>
</dbReference>
<dbReference type="GO" id="GO:0050661">
    <property type="term" value="F:NADP binding"/>
    <property type="evidence" value="ECO:0007669"/>
    <property type="project" value="InterPro"/>
</dbReference>
<dbReference type="Gene3D" id="3.50.50.60">
    <property type="entry name" value="FAD/NAD(P)-binding domain"/>
    <property type="match status" value="2"/>
</dbReference>
<dbReference type="GO" id="GO:0004499">
    <property type="term" value="F:N,N-dimethylaniline monooxygenase activity"/>
    <property type="evidence" value="ECO:0007669"/>
    <property type="project" value="InterPro"/>
</dbReference>